<dbReference type="GO" id="GO:0016289">
    <property type="term" value="F:acyl-CoA hydrolase activity"/>
    <property type="evidence" value="ECO:0007669"/>
    <property type="project" value="UniProtKB-ARBA"/>
</dbReference>
<feature type="domain" description="Thioesterase" evidence="2">
    <location>
        <begin position="69"/>
        <end position="146"/>
    </location>
</feature>
<dbReference type="Gene3D" id="3.10.129.10">
    <property type="entry name" value="Hotdog Thioesterase"/>
    <property type="match status" value="1"/>
</dbReference>
<keyword evidence="4" id="KW-1185">Reference proteome</keyword>
<dbReference type="InterPro" id="IPR029069">
    <property type="entry name" value="HotDog_dom_sf"/>
</dbReference>
<proteinExistence type="predicted"/>
<evidence type="ECO:0000256" key="1">
    <source>
        <dbReference type="ARBA" id="ARBA00022801"/>
    </source>
</evidence>
<dbReference type="SUPFAM" id="SSF54637">
    <property type="entry name" value="Thioesterase/thiol ester dehydrase-isomerase"/>
    <property type="match status" value="1"/>
</dbReference>
<dbReference type="NCBIfam" id="TIGR00369">
    <property type="entry name" value="unchar_dom_1"/>
    <property type="match status" value="1"/>
</dbReference>
<dbReference type="InParanoid" id="A0A4R2PKH9"/>
<dbReference type="CDD" id="cd03443">
    <property type="entry name" value="PaaI_thioesterase"/>
    <property type="match status" value="1"/>
</dbReference>
<dbReference type="RefSeq" id="WP_132708079.1">
    <property type="nucleotide sequence ID" value="NZ_JACIGF010000004.1"/>
</dbReference>
<gene>
    <name evidence="3" type="ORF">EV659_10417</name>
</gene>
<accession>A0A4R2PKH9</accession>
<dbReference type="Proteomes" id="UP000295399">
    <property type="component" value="Unassembled WGS sequence"/>
</dbReference>
<dbReference type="AlphaFoldDB" id="A0A4R2PKH9"/>
<evidence type="ECO:0000313" key="3">
    <source>
        <dbReference type="EMBL" id="TCP35168.1"/>
    </source>
</evidence>
<organism evidence="3 4">
    <name type="scientific">Rhodothalassium salexigens DSM 2132</name>
    <dbReference type="NCBI Taxonomy" id="1188247"/>
    <lineage>
        <taxon>Bacteria</taxon>
        <taxon>Pseudomonadati</taxon>
        <taxon>Pseudomonadota</taxon>
        <taxon>Alphaproteobacteria</taxon>
        <taxon>Rhodothalassiales</taxon>
        <taxon>Rhodothalassiaceae</taxon>
        <taxon>Rhodothalassium</taxon>
    </lineage>
</organism>
<reference evidence="3 4" key="1">
    <citation type="submission" date="2019-03" db="EMBL/GenBank/DDBJ databases">
        <title>Genomic Encyclopedia of Type Strains, Phase IV (KMG-IV): sequencing the most valuable type-strain genomes for metagenomic binning, comparative biology and taxonomic classification.</title>
        <authorList>
            <person name="Goeker M."/>
        </authorList>
    </citation>
    <scope>NUCLEOTIDE SEQUENCE [LARGE SCALE GENOMIC DNA]</scope>
    <source>
        <strain evidence="3 4">DSM 2132</strain>
    </source>
</reference>
<dbReference type="InterPro" id="IPR006683">
    <property type="entry name" value="Thioestr_dom"/>
</dbReference>
<keyword evidence="1" id="KW-0378">Hydrolase</keyword>
<sequence>MERHYTWQDPAPLADRVKDSDGLTYLQRMLDNGDRPPMASTLDFWLDAVGEGWTRWRGRPGQWAMNPIGSIHGGYAASLLDTALACAVHSTLDRGEAYTTLEFKVNLVRGLRPDAGEVVCESRIVHRGRRTGTAEAQLFDARGKLAAHGTTTCLIVPL</sequence>
<name>A0A4R2PKH9_RHOSA</name>
<dbReference type="OrthoDB" id="9813282at2"/>
<comment type="caution">
    <text evidence="3">The sequence shown here is derived from an EMBL/GenBank/DDBJ whole genome shotgun (WGS) entry which is preliminary data.</text>
</comment>
<evidence type="ECO:0000313" key="4">
    <source>
        <dbReference type="Proteomes" id="UP000295399"/>
    </source>
</evidence>
<dbReference type="EMBL" id="SLXO01000004">
    <property type="protein sequence ID" value="TCP35168.1"/>
    <property type="molecule type" value="Genomic_DNA"/>
</dbReference>
<protein>
    <submittedName>
        <fullName evidence="3">Uncharacterized protein (TIGR00369 family)</fullName>
    </submittedName>
</protein>
<evidence type="ECO:0000259" key="2">
    <source>
        <dbReference type="Pfam" id="PF03061"/>
    </source>
</evidence>
<dbReference type="Pfam" id="PF03061">
    <property type="entry name" value="4HBT"/>
    <property type="match status" value="1"/>
</dbReference>
<dbReference type="InterPro" id="IPR003736">
    <property type="entry name" value="PAAI_dom"/>
</dbReference>